<name>A0A1I7ME22_9MICC</name>
<dbReference type="InterPro" id="IPR051531">
    <property type="entry name" value="N-acetyltransferase"/>
</dbReference>
<accession>A0A1I7ME22</accession>
<dbReference type="SUPFAM" id="SSF55729">
    <property type="entry name" value="Acyl-CoA N-acyltransferases (Nat)"/>
    <property type="match status" value="1"/>
</dbReference>
<evidence type="ECO:0000259" key="1">
    <source>
        <dbReference type="PROSITE" id="PS51186"/>
    </source>
</evidence>
<dbReference type="Gene3D" id="3.40.630.30">
    <property type="match status" value="1"/>
</dbReference>
<keyword evidence="3" id="KW-1185">Reference proteome</keyword>
<dbReference type="GO" id="GO:0016747">
    <property type="term" value="F:acyltransferase activity, transferring groups other than amino-acyl groups"/>
    <property type="evidence" value="ECO:0007669"/>
    <property type="project" value="InterPro"/>
</dbReference>
<dbReference type="AlphaFoldDB" id="A0A1I7ME22"/>
<dbReference type="CDD" id="cd04301">
    <property type="entry name" value="NAT_SF"/>
    <property type="match status" value="1"/>
</dbReference>
<reference evidence="2 3" key="1">
    <citation type="submission" date="2016-10" db="EMBL/GenBank/DDBJ databases">
        <authorList>
            <person name="de Groot N.N."/>
        </authorList>
    </citation>
    <scope>NUCLEOTIDE SEQUENCE [LARGE SCALE GENOMIC DNA]</scope>
    <source>
        <strain evidence="2 3">CGMCC 1.7054</strain>
    </source>
</reference>
<dbReference type="PROSITE" id="PS51186">
    <property type="entry name" value="GNAT"/>
    <property type="match status" value="1"/>
</dbReference>
<feature type="domain" description="N-acetyltransferase" evidence="1">
    <location>
        <begin position="8"/>
        <end position="144"/>
    </location>
</feature>
<dbReference type="InterPro" id="IPR000182">
    <property type="entry name" value="GNAT_dom"/>
</dbReference>
<proteinExistence type="predicted"/>
<protein>
    <submittedName>
        <fullName evidence="2">Protein N-acetyltransferase, RimJ/RimL family</fullName>
    </submittedName>
</protein>
<dbReference type="PANTHER" id="PTHR43792">
    <property type="entry name" value="GNAT FAMILY, PUTATIVE (AFU_ORTHOLOGUE AFUA_3G00765)-RELATED-RELATED"/>
    <property type="match status" value="1"/>
</dbReference>
<evidence type="ECO:0000313" key="3">
    <source>
        <dbReference type="Proteomes" id="UP000198881"/>
    </source>
</evidence>
<dbReference type="InterPro" id="IPR016181">
    <property type="entry name" value="Acyl_CoA_acyltransferase"/>
</dbReference>
<dbReference type="EMBL" id="FPCG01000001">
    <property type="protein sequence ID" value="SFV20166.1"/>
    <property type="molecule type" value="Genomic_DNA"/>
</dbReference>
<gene>
    <name evidence="2" type="ORF">SAMN04487966_101183</name>
</gene>
<dbReference type="STRING" id="574650.SAMN04487966_101183"/>
<keyword evidence="2" id="KW-0808">Transferase</keyword>
<dbReference type="Proteomes" id="UP000198881">
    <property type="component" value="Unassembled WGS sequence"/>
</dbReference>
<sequence length="144" mass="15398">MVSVLADPALYEFTGGEPPTEEQLTRRYTAQSQGHSPDGTEQWINMIVVLHPGAQPIGFVQATVPTDGGPAEIAWVIGAPWQGQGHAAEAARQLLAHLAERGVTEVLAHIHPDHTASQRIATHLGLHPTSEVVDGEIAWRGTLP</sequence>
<evidence type="ECO:0000313" key="2">
    <source>
        <dbReference type="EMBL" id="SFV20166.1"/>
    </source>
</evidence>
<dbReference type="PANTHER" id="PTHR43792:SF1">
    <property type="entry name" value="N-ACETYLTRANSFERASE DOMAIN-CONTAINING PROTEIN"/>
    <property type="match status" value="1"/>
</dbReference>
<dbReference type="Pfam" id="PF13302">
    <property type="entry name" value="Acetyltransf_3"/>
    <property type="match status" value="1"/>
</dbReference>
<organism evidence="2 3">
    <name type="scientific">Micrococcus terreus</name>
    <dbReference type="NCBI Taxonomy" id="574650"/>
    <lineage>
        <taxon>Bacteria</taxon>
        <taxon>Bacillati</taxon>
        <taxon>Actinomycetota</taxon>
        <taxon>Actinomycetes</taxon>
        <taxon>Micrococcales</taxon>
        <taxon>Micrococcaceae</taxon>
        <taxon>Micrococcus</taxon>
    </lineage>
</organism>